<organism evidence="1 2">
    <name type="scientific">Mucuna pruriens</name>
    <name type="common">Velvet bean</name>
    <name type="synonym">Dolichos pruriens</name>
    <dbReference type="NCBI Taxonomy" id="157652"/>
    <lineage>
        <taxon>Eukaryota</taxon>
        <taxon>Viridiplantae</taxon>
        <taxon>Streptophyta</taxon>
        <taxon>Embryophyta</taxon>
        <taxon>Tracheophyta</taxon>
        <taxon>Spermatophyta</taxon>
        <taxon>Magnoliopsida</taxon>
        <taxon>eudicotyledons</taxon>
        <taxon>Gunneridae</taxon>
        <taxon>Pentapetalae</taxon>
        <taxon>rosids</taxon>
        <taxon>fabids</taxon>
        <taxon>Fabales</taxon>
        <taxon>Fabaceae</taxon>
        <taxon>Papilionoideae</taxon>
        <taxon>50 kb inversion clade</taxon>
        <taxon>NPAAA clade</taxon>
        <taxon>indigoferoid/millettioid clade</taxon>
        <taxon>Phaseoleae</taxon>
        <taxon>Mucuna</taxon>
    </lineage>
</organism>
<dbReference type="AlphaFoldDB" id="A0A371FI87"/>
<name>A0A371FI87_MUCPR</name>
<dbReference type="Proteomes" id="UP000257109">
    <property type="component" value="Unassembled WGS sequence"/>
</dbReference>
<gene>
    <name evidence="1" type="ORF">CR513_41766</name>
</gene>
<accession>A0A371FI87</accession>
<sequence>MWCHRLKSHLYTKLENVKEDRDNWKKNNALLCTLFWQSIDSFVHNICTNFDTYYELWSQVKSFYTNDIQHLFFIIGMGIYDFVGEWSTTKATFNAFLPKRKIIAEDLA</sequence>
<dbReference type="OrthoDB" id="5544992at2759"/>
<protein>
    <submittedName>
        <fullName evidence="1">Uncharacterized protein</fullName>
    </submittedName>
</protein>
<dbReference type="EMBL" id="QJKJ01008995">
    <property type="protein sequence ID" value="RDX78024.1"/>
    <property type="molecule type" value="Genomic_DNA"/>
</dbReference>
<evidence type="ECO:0000313" key="1">
    <source>
        <dbReference type="EMBL" id="RDX78024.1"/>
    </source>
</evidence>
<reference evidence="1" key="1">
    <citation type="submission" date="2018-05" db="EMBL/GenBank/DDBJ databases">
        <title>Draft genome of Mucuna pruriens seed.</title>
        <authorList>
            <person name="Nnadi N.E."/>
            <person name="Vos R."/>
            <person name="Hasami M.H."/>
            <person name="Devisetty U.K."/>
            <person name="Aguiy J.C."/>
        </authorList>
    </citation>
    <scope>NUCLEOTIDE SEQUENCE [LARGE SCALE GENOMIC DNA]</scope>
    <source>
        <strain evidence="1">JCA_2017</strain>
    </source>
</reference>
<keyword evidence="2" id="KW-1185">Reference proteome</keyword>
<evidence type="ECO:0000313" key="2">
    <source>
        <dbReference type="Proteomes" id="UP000257109"/>
    </source>
</evidence>
<comment type="caution">
    <text evidence="1">The sequence shown here is derived from an EMBL/GenBank/DDBJ whole genome shotgun (WGS) entry which is preliminary data.</text>
</comment>
<feature type="non-terminal residue" evidence="1">
    <location>
        <position position="108"/>
    </location>
</feature>
<proteinExistence type="predicted"/>